<gene>
    <name evidence="2" type="ORF">NCTC10283_02611</name>
</gene>
<name>A0A376BVS4_9NEIS</name>
<dbReference type="STRING" id="1120980.GCA_000745955_02119"/>
<keyword evidence="3" id="KW-1185">Reference proteome</keyword>
<dbReference type="Proteomes" id="UP000254209">
    <property type="component" value="Unassembled WGS sequence"/>
</dbReference>
<dbReference type="AlphaFoldDB" id="A0A376BVS4"/>
<accession>A0A376BVS4</accession>
<reference evidence="2 3" key="1">
    <citation type="submission" date="2018-06" db="EMBL/GenBank/DDBJ databases">
        <authorList>
            <consortium name="Pathogen Informatics"/>
            <person name="Doyle S."/>
        </authorList>
    </citation>
    <scope>NUCLEOTIDE SEQUENCE [LARGE SCALE GENOMIC DNA]</scope>
    <source>
        <strain evidence="2 3">NCTC10283</strain>
    </source>
</reference>
<evidence type="ECO:0000313" key="2">
    <source>
        <dbReference type="EMBL" id="SSY81046.1"/>
    </source>
</evidence>
<dbReference type="EMBL" id="UFSO01000003">
    <property type="protein sequence ID" value="SSY81046.1"/>
    <property type="molecule type" value="Genomic_DNA"/>
</dbReference>
<dbReference type="OrthoDB" id="9995196at2"/>
<evidence type="ECO:0000256" key="1">
    <source>
        <dbReference type="SAM" id="MobiDB-lite"/>
    </source>
</evidence>
<dbReference type="RefSeq" id="WP_034294712.1">
    <property type="nucleotide sequence ID" value="NZ_CP091519.2"/>
</dbReference>
<organism evidence="2 3">
    <name type="scientific">Alysiella crassa</name>
    <dbReference type="NCBI Taxonomy" id="153491"/>
    <lineage>
        <taxon>Bacteria</taxon>
        <taxon>Pseudomonadati</taxon>
        <taxon>Pseudomonadota</taxon>
        <taxon>Betaproteobacteria</taxon>
        <taxon>Neisseriales</taxon>
        <taxon>Neisseriaceae</taxon>
        <taxon>Alysiella</taxon>
    </lineage>
</organism>
<feature type="region of interest" description="Disordered" evidence="1">
    <location>
        <begin position="19"/>
        <end position="93"/>
    </location>
</feature>
<evidence type="ECO:0000313" key="3">
    <source>
        <dbReference type="Proteomes" id="UP000254209"/>
    </source>
</evidence>
<proteinExistence type="predicted"/>
<feature type="compositionally biased region" description="Basic and acidic residues" evidence="1">
    <location>
        <begin position="42"/>
        <end position="80"/>
    </location>
</feature>
<protein>
    <submittedName>
        <fullName evidence="2">Uncharacterized protein</fullName>
    </submittedName>
</protein>
<sequence>MTTSDREIQKWLRQIVLKPDPYQAAAGVADMPRIGDGVGEIWWDKNGDSKPDDKDPNKDPDKDKDRDKDKSPDGTHDPTKTPEVGDDANGIGPLFDCENPGKCINVRLDGMAKPPEGWKDACTPDAPPPDTNVEYPSKFYTALVQLIKSGQPADRHNLTASSIKELKEKAKSIIPDGTRTRDEKPTNAYEVMGLNDDSKLGGGSFYYEARQKDEYGHWRHKTGDLSAAHFAPDWNPCQPIHRSDTNHPCAKPIRKETVQEWATDTCSEVIAKDGGFQAACPDLHDPNMPDIFKHNPTAFTLCDENGNPVTIEPYGMGYKITTDTYEAIVNSDFKFQNVVQKI</sequence>